<dbReference type="EMBL" id="MSCW01000009">
    <property type="protein sequence ID" value="ONF42618.1"/>
    <property type="molecule type" value="Genomic_DNA"/>
</dbReference>
<dbReference type="STRING" id="135739.BTO32_15550"/>
<dbReference type="OrthoDB" id="6168669at2"/>
<reference evidence="1 2" key="1">
    <citation type="submission" date="2016-12" db="EMBL/GenBank/DDBJ databases">
        <title>Marinobacter lutaoensis whole genome sequencing.</title>
        <authorList>
            <person name="Verma A."/>
            <person name="Krishnamurthi S."/>
        </authorList>
    </citation>
    <scope>NUCLEOTIDE SEQUENCE [LARGE SCALE GENOMIC DNA]</scope>
    <source>
        <strain evidence="1 2">T5054</strain>
    </source>
</reference>
<dbReference type="AlphaFoldDB" id="A0A1V2DPM2"/>
<gene>
    <name evidence="1" type="ORF">BTO32_15550</name>
</gene>
<keyword evidence="2" id="KW-1185">Reference proteome</keyword>
<sequence length="70" mass="8270">MEHNLVVPEHYPELRLICWHSNPSVAITEQEAFALYERNWRYIDTSRLTEQEARLIERLKNQFGSGVING</sequence>
<organism evidence="1 2">
    <name type="scientific">Marinobacter lutaoensis</name>
    <dbReference type="NCBI Taxonomy" id="135739"/>
    <lineage>
        <taxon>Bacteria</taxon>
        <taxon>Pseudomonadati</taxon>
        <taxon>Pseudomonadota</taxon>
        <taxon>Gammaproteobacteria</taxon>
        <taxon>Pseudomonadales</taxon>
        <taxon>Marinobacteraceae</taxon>
        <taxon>Marinobacter</taxon>
    </lineage>
</organism>
<comment type="caution">
    <text evidence="1">The sequence shown here is derived from an EMBL/GenBank/DDBJ whole genome shotgun (WGS) entry which is preliminary data.</text>
</comment>
<proteinExistence type="predicted"/>
<protein>
    <submittedName>
        <fullName evidence="1">Uncharacterized protein</fullName>
    </submittedName>
</protein>
<evidence type="ECO:0000313" key="1">
    <source>
        <dbReference type="EMBL" id="ONF42618.1"/>
    </source>
</evidence>
<accession>A0A1V2DPM2</accession>
<name>A0A1V2DPM2_9GAMM</name>
<evidence type="ECO:0000313" key="2">
    <source>
        <dbReference type="Proteomes" id="UP000189339"/>
    </source>
</evidence>
<dbReference type="Proteomes" id="UP000189339">
    <property type="component" value="Unassembled WGS sequence"/>
</dbReference>